<dbReference type="AlphaFoldDB" id="A0A1V2H5U3"/>
<dbReference type="CDD" id="cd00090">
    <property type="entry name" value="HTH_ARSR"/>
    <property type="match status" value="1"/>
</dbReference>
<dbReference type="InterPro" id="IPR029063">
    <property type="entry name" value="SAM-dependent_MTases_sf"/>
</dbReference>
<dbReference type="GO" id="GO:0032259">
    <property type="term" value="P:methylation"/>
    <property type="evidence" value="ECO:0007669"/>
    <property type="project" value="UniProtKB-KW"/>
</dbReference>
<accession>A0A1V2H5U3</accession>
<dbReference type="PROSITE" id="PS50987">
    <property type="entry name" value="HTH_ARSR_2"/>
    <property type="match status" value="1"/>
</dbReference>
<dbReference type="GO" id="GO:0008757">
    <property type="term" value="F:S-adenosylmethionine-dependent methyltransferase activity"/>
    <property type="evidence" value="ECO:0007669"/>
    <property type="project" value="InterPro"/>
</dbReference>
<proteinExistence type="predicted"/>
<dbReference type="SUPFAM" id="SSF46785">
    <property type="entry name" value="Winged helix' DNA-binding domain"/>
    <property type="match status" value="1"/>
</dbReference>
<keyword evidence="3" id="KW-1185">Reference proteome</keyword>
<dbReference type="InterPro" id="IPR001845">
    <property type="entry name" value="HTH_ArsR_DNA-bd_dom"/>
</dbReference>
<dbReference type="PRINTS" id="PR00778">
    <property type="entry name" value="HTHARSR"/>
</dbReference>
<dbReference type="PANTHER" id="PTHR42912">
    <property type="entry name" value="METHYLTRANSFERASE"/>
    <property type="match status" value="1"/>
</dbReference>
<sequence>MEPLLAQLRAAAEPTRLRLLALCARGAFCVTELCAILGQSQPRLSRHLKLLVEAGLLERLPEGANVYFQLPPDADLARLMLARLPEDDLTIAADRRAAARIAADRARAASEAFRRDGADWDEMRALELPSPAIEAALLAQVEAHFGAGRLGRIADIGTGTGRLLELLAPRAEALLGLDASREMLALARARLGERGIANASVRLADMYRLPLPDGGFDAATLQMVLHYAEDPAAALAEAARLLRPEGLLLVVDLAPHVRAELLSGFAHRWPGFDDAAMAGWMGAAGCAPLPPVTLDGPLPVKLWPARRLAVPVVALPEPALTF</sequence>
<comment type="caution">
    <text evidence="2">The sequence shown here is derived from an EMBL/GenBank/DDBJ whole genome shotgun (WGS) entry which is preliminary data.</text>
</comment>
<evidence type="ECO:0000313" key="3">
    <source>
        <dbReference type="Proteomes" id="UP000188879"/>
    </source>
</evidence>
<reference evidence="2 3" key="1">
    <citation type="submission" date="2016-10" db="EMBL/GenBank/DDBJ databases">
        <title>Draft Genome sequence of Roseomonas sp. strain M3.</title>
        <authorList>
            <person name="Subhash Y."/>
            <person name="Lee S."/>
        </authorList>
    </citation>
    <scope>NUCLEOTIDE SEQUENCE [LARGE SCALE GENOMIC DNA]</scope>
    <source>
        <strain evidence="2 3">M3</strain>
    </source>
</reference>
<name>A0A1V2H5U3_9PROT</name>
<keyword evidence="2" id="KW-0808">Transferase</keyword>
<dbReference type="InterPro" id="IPR011991">
    <property type="entry name" value="ArsR-like_HTH"/>
</dbReference>
<dbReference type="Gene3D" id="1.10.10.10">
    <property type="entry name" value="Winged helix-like DNA-binding domain superfamily/Winged helix DNA-binding domain"/>
    <property type="match status" value="1"/>
</dbReference>
<dbReference type="OrthoDB" id="9789575at2"/>
<dbReference type="InterPro" id="IPR036388">
    <property type="entry name" value="WH-like_DNA-bd_sf"/>
</dbReference>
<dbReference type="InterPro" id="IPR036390">
    <property type="entry name" value="WH_DNA-bd_sf"/>
</dbReference>
<dbReference type="Proteomes" id="UP000188879">
    <property type="component" value="Unassembled WGS sequence"/>
</dbReference>
<organism evidence="2 3">
    <name type="scientific">Teichococcus deserti</name>
    <dbReference type="NCBI Taxonomy" id="1817963"/>
    <lineage>
        <taxon>Bacteria</taxon>
        <taxon>Pseudomonadati</taxon>
        <taxon>Pseudomonadota</taxon>
        <taxon>Alphaproteobacteria</taxon>
        <taxon>Acetobacterales</taxon>
        <taxon>Roseomonadaceae</taxon>
        <taxon>Roseomonas</taxon>
    </lineage>
</organism>
<evidence type="ECO:0000259" key="1">
    <source>
        <dbReference type="PROSITE" id="PS50987"/>
    </source>
</evidence>
<dbReference type="Gene3D" id="3.40.50.150">
    <property type="entry name" value="Vaccinia Virus protein VP39"/>
    <property type="match status" value="1"/>
</dbReference>
<feature type="domain" description="HTH arsR-type" evidence="1">
    <location>
        <begin position="1"/>
        <end position="91"/>
    </location>
</feature>
<protein>
    <submittedName>
        <fullName evidence="2">SAM-dependent methyltransferase</fullName>
    </submittedName>
</protein>
<dbReference type="SMART" id="SM00418">
    <property type="entry name" value="HTH_ARSR"/>
    <property type="match status" value="1"/>
</dbReference>
<gene>
    <name evidence="2" type="ORF">BKE38_05300</name>
</gene>
<dbReference type="GO" id="GO:0003700">
    <property type="term" value="F:DNA-binding transcription factor activity"/>
    <property type="evidence" value="ECO:0007669"/>
    <property type="project" value="InterPro"/>
</dbReference>
<dbReference type="InterPro" id="IPR013216">
    <property type="entry name" value="Methyltransf_11"/>
</dbReference>
<dbReference type="EMBL" id="MLCO01000034">
    <property type="protein sequence ID" value="ONG56870.1"/>
    <property type="molecule type" value="Genomic_DNA"/>
</dbReference>
<dbReference type="Pfam" id="PF01022">
    <property type="entry name" value="HTH_5"/>
    <property type="match status" value="1"/>
</dbReference>
<dbReference type="NCBIfam" id="NF033788">
    <property type="entry name" value="HTH_metalloreg"/>
    <property type="match status" value="1"/>
</dbReference>
<dbReference type="SUPFAM" id="SSF53335">
    <property type="entry name" value="S-adenosyl-L-methionine-dependent methyltransferases"/>
    <property type="match status" value="1"/>
</dbReference>
<keyword evidence="2" id="KW-0489">Methyltransferase</keyword>
<dbReference type="CDD" id="cd02440">
    <property type="entry name" value="AdoMet_MTases"/>
    <property type="match status" value="1"/>
</dbReference>
<evidence type="ECO:0000313" key="2">
    <source>
        <dbReference type="EMBL" id="ONG56870.1"/>
    </source>
</evidence>
<dbReference type="InterPro" id="IPR050508">
    <property type="entry name" value="Methyltransf_Superfamily"/>
</dbReference>
<dbReference type="Pfam" id="PF08241">
    <property type="entry name" value="Methyltransf_11"/>
    <property type="match status" value="1"/>
</dbReference>